<protein>
    <submittedName>
        <fullName evidence="1">Uncharacterized protein</fullName>
    </submittedName>
</protein>
<reference evidence="1" key="1">
    <citation type="journal article" date="2023" name="G3 (Bethesda)">
        <title>Whole genome assembly and annotation of the endangered Caribbean coral Acropora cervicornis.</title>
        <authorList>
            <person name="Selwyn J.D."/>
            <person name="Vollmer S.V."/>
        </authorList>
    </citation>
    <scope>NUCLEOTIDE SEQUENCE</scope>
    <source>
        <strain evidence="1">K2</strain>
    </source>
</reference>
<evidence type="ECO:0000313" key="2">
    <source>
        <dbReference type="Proteomes" id="UP001249851"/>
    </source>
</evidence>
<dbReference type="AlphaFoldDB" id="A0AAD9VCE5"/>
<accession>A0AAD9VCE5</accession>
<sequence length="78" mass="8625">MVVLLDFGDFFCIFHSGVYAKPCEWLHPRSVLHSATAVYLNSSVVSQEELCMRPCNFKGANTKAISSASEVTRLIDAD</sequence>
<comment type="caution">
    <text evidence="1">The sequence shown here is derived from an EMBL/GenBank/DDBJ whole genome shotgun (WGS) entry which is preliminary data.</text>
</comment>
<keyword evidence="2" id="KW-1185">Reference proteome</keyword>
<reference evidence="1" key="2">
    <citation type="journal article" date="2023" name="Science">
        <title>Genomic signatures of disease resistance in endangered staghorn corals.</title>
        <authorList>
            <person name="Vollmer S.V."/>
            <person name="Selwyn J.D."/>
            <person name="Despard B.A."/>
            <person name="Roesel C.L."/>
        </authorList>
    </citation>
    <scope>NUCLEOTIDE SEQUENCE</scope>
    <source>
        <strain evidence="1">K2</strain>
    </source>
</reference>
<gene>
    <name evidence="1" type="ORF">P5673_006311</name>
</gene>
<dbReference type="EMBL" id="JARQWQ010000010">
    <property type="protein sequence ID" value="KAK2569388.1"/>
    <property type="molecule type" value="Genomic_DNA"/>
</dbReference>
<evidence type="ECO:0000313" key="1">
    <source>
        <dbReference type="EMBL" id="KAK2569388.1"/>
    </source>
</evidence>
<organism evidence="1 2">
    <name type="scientific">Acropora cervicornis</name>
    <name type="common">Staghorn coral</name>
    <dbReference type="NCBI Taxonomy" id="6130"/>
    <lineage>
        <taxon>Eukaryota</taxon>
        <taxon>Metazoa</taxon>
        <taxon>Cnidaria</taxon>
        <taxon>Anthozoa</taxon>
        <taxon>Hexacorallia</taxon>
        <taxon>Scleractinia</taxon>
        <taxon>Astrocoeniina</taxon>
        <taxon>Acroporidae</taxon>
        <taxon>Acropora</taxon>
    </lineage>
</organism>
<proteinExistence type="predicted"/>
<name>A0AAD9VCE5_ACRCE</name>
<dbReference type="Proteomes" id="UP001249851">
    <property type="component" value="Unassembled WGS sequence"/>
</dbReference>